<dbReference type="SUPFAM" id="SSF48452">
    <property type="entry name" value="TPR-like"/>
    <property type="match status" value="2"/>
</dbReference>
<evidence type="ECO:0000256" key="2">
    <source>
        <dbReference type="ARBA" id="ARBA00022803"/>
    </source>
</evidence>
<protein>
    <submittedName>
        <fullName evidence="5">Tetratricopeptide repeat protein</fullName>
    </submittedName>
</protein>
<keyword evidence="6" id="KW-1185">Reference proteome</keyword>
<sequence length="657" mass="71329">MTQKDKLQESAQRFIAKGQFDRAIKEYEQLLSLEPANLGIRQRIADLLIRSNRKEQAIEEYTTVARNYANGAHYLKAIAVYKQIQKLTPDNPDIALNLGSLNEKQGLTGNAIAEYASALKLFEKAGEAGRALGVLEAMLVVDPRNPQILLKYCEAAFRAGKSEVAYENFSTLALTLCKRNDTVALGSVRERARTLFPNQPDLLLNVAGRQREAGDDRGGAAILRDLLAREPGNQEAWLLLLEILGQGSDRTPYLQSCRECIDALPSLPAPRERLIRAAIDDGSWESACALLAEHGPTLRAAEATEALAGLVEALFAKIPSDPALLAEFTRAVEACGFPDLAESTRQRAAEREELAAATGGPSAGFTESEPLCPTEPEVLAEPVAASEETPAADWEVELDLSPLAGEEPSLSADQEQQPTEWLETSGEAEAPLLGSADTLVEVEVELGELPDDAPWDESEAQLQLQRDVPRAEEDFAADLGEALAGELEDLSFDFGESAEAEGEISAIRRGVDEQLGQDDAESHYNLGIAFKEMGLFDEAIAEFRVASKSTERKVDSLVLQGLCYREKGDTDKAMAVLKTGMGIRGLSRDELLTLKYELALLYEGSGNSDEAVTLFKEIAVVNSRFRQTAQKLAALGGTRGNEGYVTLSLDDLDDDLT</sequence>
<dbReference type="PANTHER" id="PTHR45586:SF1">
    <property type="entry name" value="LIPOPOLYSACCHARIDE ASSEMBLY PROTEIN B"/>
    <property type="match status" value="1"/>
</dbReference>
<dbReference type="InterPro" id="IPR051012">
    <property type="entry name" value="CellSynth/LPSAsmb/PSIAsmb"/>
</dbReference>
<accession>A0A562VKP5</accession>
<dbReference type="InterPro" id="IPR011990">
    <property type="entry name" value="TPR-like_helical_dom_sf"/>
</dbReference>
<feature type="repeat" description="TPR" evidence="3">
    <location>
        <begin position="4"/>
        <end position="37"/>
    </location>
</feature>
<organism evidence="5 6">
    <name type="scientific">Geobacter argillaceus</name>
    <dbReference type="NCBI Taxonomy" id="345631"/>
    <lineage>
        <taxon>Bacteria</taxon>
        <taxon>Pseudomonadati</taxon>
        <taxon>Thermodesulfobacteriota</taxon>
        <taxon>Desulfuromonadia</taxon>
        <taxon>Geobacterales</taxon>
        <taxon>Geobacteraceae</taxon>
        <taxon>Geobacter</taxon>
    </lineage>
</organism>
<dbReference type="PANTHER" id="PTHR45586">
    <property type="entry name" value="TPR REPEAT-CONTAINING PROTEIN PA4667"/>
    <property type="match status" value="1"/>
</dbReference>
<evidence type="ECO:0000313" key="5">
    <source>
        <dbReference type="EMBL" id="TWJ18381.1"/>
    </source>
</evidence>
<dbReference type="Proteomes" id="UP000319449">
    <property type="component" value="Unassembled WGS sequence"/>
</dbReference>
<dbReference type="InterPro" id="IPR019734">
    <property type="entry name" value="TPR_rpt"/>
</dbReference>
<reference evidence="5 6" key="1">
    <citation type="submission" date="2019-07" db="EMBL/GenBank/DDBJ databases">
        <title>Genomic Encyclopedia of Archaeal and Bacterial Type Strains, Phase II (KMG-II): from individual species to whole genera.</title>
        <authorList>
            <person name="Goeker M."/>
        </authorList>
    </citation>
    <scope>NUCLEOTIDE SEQUENCE [LARGE SCALE GENOMIC DNA]</scope>
    <source>
        <strain evidence="5 6">ATCC BAA-1139</strain>
    </source>
</reference>
<feature type="compositionally biased region" description="Basic and acidic residues" evidence="4">
    <location>
        <begin position="343"/>
        <end position="354"/>
    </location>
</feature>
<evidence type="ECO:0000256" key="4">
    <source>
        <dbReference type="SAM" id="MobiDB-lite"/>
    </source>
</evidence>
<dbReference type="RefSeq" id="WP_145023419.1">
    <property type="nucleotide sequence ID" value="NZ_VLLN01000016.1"/>
</dbReference>
<dbReference type="SMART" id="SM00028">
    <property type="entry name" value="TPR"/>
    <property type="match status" value="5"/>
</dbReference>
<dbReference type="EMBL" id="VLLN01000016">
    <property type="protein sequence ID" value="TWJ18381.1"/>
    <property type="molecule type" value="Genomic_DNA"/>
</dbReference>
<gene>
    <name evidence="5" type="ORF">JN12_02603</name>
</gene>
<dbReference type="Pfam" id="PF13432">
    <property type="entry name" value="TPR_16"/>
    <property type="match status" value="1"/>
</dbReference>
<dbReference type="Gene3D" id="1.25.40.10">
    <property type="entry name" value="Tetratricopeptide repeat domain"/>
    <property type="match status" value="4"/>
</dbReference>
<dbReference type="AlphaFoldDB" id="A0A562VKP5"/>
<keyword evidence="2 3" id="KW-0802">TPR repeat</keyword>
<name>A0A562VKP5_9BACT</name>
<keyword evidence="1" id="KW-0677">Repeat</keyword>
<feature type="region of interest" description="Disordered" evidence="4">
    <location>
        <begin position="343"/>
        <end position="372"/>
    </location>
</feature>
<dbReference type="PROSITE" id="PS50005">
    <property type="entry name" value="TPR"/>
    <property type="match status" value="2"/>
</dbReference>
<dbReference type="OrthoDB" id="5482461at2"/>
<evidence type="ECO:0000313" key="6">
    <source>
        <dbReference type="Proteomes" id="UP000319449"/>
    </source>
</evidence>
<comment type="caution">
    <text evidence="5">The sequence shown here is derived from an EMBL/GenBank/DDBJ whole genome shotgun (WGS) entry which is preliminary data.</text>
</comment>
<dbReference type="Pfam" id="PF14559">
    <property type="entry name" value="TPR_19"/>
    <property type="match status" value="1"/>
</dbReference>
<feature type="repeat" description="TPR" evidence="3">
    <location>
        <begin position="520"/>
        <end position="553"/>
    </location>
</feature>
<proteinExistence type="predicted"/>
<evidence type="ECO:0000256" key="3">
    <source>
        <dbReference type="PROSITE-ProRule" id="PRU00339"/>
    </source>
</evidence>
<evidence type="ECO:0000256" key="1">
    <source>
        <dbReference type="ARBA" id="ARBA00022737"/>
    </source>
</evidence>